<protein>
    <submittedName>
        <fullName evidence="3">CHAD domain-containing protein</fullName>
    </submittedName>
</protein>
<proteinExistence type="predicted"/>
<keyword evidence="1" id="KW-0175">Coiled coil</keyword>
<dbReference type="PANTHER" id="PTHR39339">
    <property type="entry name" value="SLR1444 PROTEIN"/>
    <property type="match status" value="1"/>
</dbReference>
<reference evidence="3 4" key="1">
    <citation type="submission" date="2019-07" db="EMBL/GenBank/DDBJ databases">
        <title>Genomic Encyclopedia of Archaeal and Bacterial Type Strains, Phase II (KMG-II): from individual species to whole genera.</title>
        <authorList>
            <person name="Goeker M."/>
        </authorList>
    </citation>
    <scope>NUCLEOTIDE SEQUENCE [LARGE SCALE GENOMIC DNA]</scope>
    <source>
        <strain evidence="3 4">ATCC BAA-1139</strain>
    </source>
</reference>
<evidence type="ECO:0000313" key="3">
    <source>
        <dbReference type="EMBL" id="TWJ16856.1"/>
    </source>
</evidence>
<dbReference type="RefSeq" id="WP_145024617.1">
    <property type="nucleotide sequence ID" value="NZ_VLLN01000024.1"/>
</dbReference>
<dbReference type="InterPro" id="IPR007899">
    <property type="entry name" value="CHAD_dom"/>
</dbReference>
<feature type="coiled-coil region" evidence="1">
    <location>
        <begin position="106"/>
        <end position="133"/>
    </location>
</feature>
<dbReference type="SMART" id="SM00880">
    <property type="entry name" value="CHAD"/>
    <property type="match status" value="1"/>
</dbReference>
<feature type="domain" description="CHAD" evidence="2">
    <location>
        <begin position="7"/>
        <end position="283"/>
    </location>
</feature>
<sequence length="294" mass="33822">MMQLSSKTHLWLAARAMLQERGDDLFRRWDRARRSFELDDIHDLRVSSRRLREALAIFGPCFPAKSLSRVTSRVKRLTNILGILRNTDEAILYFTELVPSLPTDNIDSLRELLDELGNERDRERKNLKSGLKELDPVSLRTLFSEACNRPLIFVETKADPFVPIHLFLREAMTGHEASVCDLLPQAVIEANVNAQHKLRIVIKHFRYRFELAAPLISDGFNELHAVFRGYQEVLGRLHDLDVFADLVRDRFDVTAAGLLLAKIAEQRHDQFTAFERMLVIDPLADLGERVRGLL</sequence>
<name>A0A562VG07_9BACT</name>
<accession>A0A562VG07</accession>
<dbReference type="Pfam" id="PF05235">
    <property type="entry name" value="CHAD"/>
    <property type="match status" value="1"/>
</dbReference>
<dbReference type="InterPro" id="IPR038186">
    <property type="entry name" value="CHAD_dom_sf"/>
</dbReference>
<dbReference type="OrthoDB" id="9777271at2"/>
<dbReference type="EMBL" id="VLLN01000024">
    <property type="protein sequence ID" value="TWJ16856.1"/>
    <property type="molecule type" value="Genomic_DNA"/>
</dbReference>
<evidence type="ECO:0000313" key="4">
    <source>
        <dbReference type="Proteomes" id="UP000319449"/>
    </source>
</evidence>
<comment type="caution">
    <text evidence="3">The sequence shown here is derived from an EMBL/GenBank/DDBJ whole genome shotgun (WGS) entry which is preliminary data.</text>
</comment>
<dbReference type="Gene3D" id="1.40.20.10">
    <property type="entry name" value="CHAD domain"/>
    <property type="match status" value="1"/>
</dbReference>
<keyword evidence="4" id="KW-1185">Reference proteome</keyword>
<dbReference type="AlphaFoldDB" id="A0A562VG07"/>
<evidence type="ECO:0000256" key="1">
    <source>
        <dbReference type="SAM" id="Coils"/>
    </source>
</evidence>
<dbReference type="Proteomes" id="UP000319449">
    <property type="component" value="Unassembled WGS sequence"/>
</dbReference>
<gene>
    <name evidence="3" type="ORF">JN12_03215</name>
</gene>
<organism evidence="3 4">
    <name type="scientific">Geobacter argillaceus</name>
    <dbReference type="NCBI Taxonomy" id="345631"/>
    <lineage>
        <taxon>Bacteria</taxon>
        <taxon>Pseudomonadati</taxon>
        <taxon>Thermodesulfobacteriota</taxon>
        <taxon>Desulfuromonadia</taxon>
        <taxon>Geobacterales</taxon>
        <taxon>Geobacteraceae</taxon>
        <taxon>Geobacter</taxon>
    </lineage>
</organism>
<dbReference type="PANTHER" id="PTHR39339:SF1">
    <property type="entry name" value="CHAD DOMAIN-CONTAINING PROTEIN"/>
    <property type="match status" value="1"/>
</dbReference>
<dbReference type="PROSITE" id="PS51708">
    <property type="entry name" value="CHAD"/>
    <property type="match status" value="1"/>
</dbReference>
<evidence type="ECO:0000259" key="2">
    <source>
        <dbReference type="PROSITE" id="PS51708"/>
    </source>
</evidence>